<feature type="compositionally biased region" description="Basic and acidic residues" evidence="1">
    <location>
        <begin position="37"/>
        <end position="75"/>
    </location>
</feature>
<keyword evidence="3" id="KW-1185">Reference proteome</keyword>
<organism evidence="2 3">
    <name type="scientific">Liparis tanakae</name>
    <name type="common">Tanaka's snailfish</name>
    <dbReference type="NCBI Taxonomy" id="230148"/>
    <lineage>
        <taxon>Eukaryota</taxon>
        <taxon>Metazoa</taxon>
        <taxon>Chordata</taxon>
        <taxon>Craniata</taxon>
        <taxon>Vertebrata</taxon>
        <taxon>Euteleostomi</taxon>
        <taxon>Actinopterygii</taxon>
        <taxon>Neopterygii</taxon>
        <taxon>Teleostei</taxon>
        <taxon>Neoteleostei</taxon>
        <taxon>Acanthomorphata</taxon>
        <taxon>Eupercaria</taxon>
        <taxon>Perciformes</taxon>
        <taxon>Cottioidei</taxon>
        <taxon>Cottales</taxon>
        <taxon>Liparidae</taxon>
        <taxon>Liparis</taxon>
    </lineage>
</organism>
<evidence type="ECO:0000313" key="3">
    <source>
        <dbReference type="Proteomes" id="UP000314294"/>
    </source>
</evidence>
<dbReference type="Proteomes" id="UP000314294">
    <property type="component" value="Unassembled WGS sequence"/>
</dbReference>
<dbReference type="EMBL" id="SRLO01000815">
    <property type="protein sequence ID" value="TNN45970.1"/>
    <property type="molecule type" value="Genomic_DNA"/>
</dbReference>
<protein>
    <submittedName>
        <fullName evidence="2">Uncharacterized protein</fullName>
    </submittedName>
</protein>
<evidence type="ECO:0000256" key="1">
    <source>
        <dbReference type="SAM" id="MobiDB-lite"/>
    </source>
</evidence>
<feature type="compositionally biased region" description="Basic and acidic residues" evidence="1">
    <location>
        <begin position="111"/>
        <end position="122"/>
    </location>
</feature>
<gene>
    <name evidence="2" type="ORF">EYF80_043851</name>
</gene>
<comment type="caution">
    <text evidence="2">The sequence shown here is derived from an EMBL/GenBank/DDBJ whole genome shotgun (WGS) entry which is preliminary data.</text>
</comment>
<dbReference type="AlphaFoldDB" id="A0A4Z2FYI7"/>
<proteinExistence type="predicted"/>
<sequence>MPDAASEAGEHSDAPVSTCGSIMKETDCPPTAGTQGEETRGHQRRRGDEETRKREETRGHERRRGDEETRKREDTPLLLQAPSAPPRVRRGASRPCSRMEVCLAPQPGGGEEERRRGGEEERRRRRRRGGLGRGEGDVRVAAAAAEEGARARGPRRMRHVGFC</sequence>
<name>A0A4Z2FYI7_9TELE</name>
<reference evidence="2 3" key="1">
    <citation type="submission" date="2019-03" db="EMBL/GenBank/DDBJ databases">
        <title>First draft genome of Liparis tanakae, snailfish: a comprehensive survey of snailfish specific genes.</title>
        <authorList>
            <person name="Kim W."/>
            <person name="Song I."/>
            <person name="Jeong J.-H."/>
            <person name="Kim D."/>
            <person name="Kim S."/>
            <person name="Ryu S."/>
            <person name="Song J.Y."/>
            <person name="Lee S.K."/>
        </authorList>
    </citation>
    <scope>NUCLEOTIDE SEQUENCE [LARGE SCALE GENOMIC DNA]</scope>
    <source>
        <tissue evidence="2">Muscle</tissue>
    </source>
</reference>
<feature type="region of interest" description="Disordered" evidence="1">
    <location>
        <begin position="1"/>
        <end position="139"/>
    </location>
</feature>
<accession>A0A4Z2FYI7</accession>
<evidence type="ECO:0000313" key="2">
    <source>
        <dbReference type="EMBL" id="TNN45970.1"/>
    </source>
</evidence>